<proteinExistence type="predicted"/>
<dbReference type="HOGENOM" id="CLU_163899_0_0_7"/>
<evidence type="ECO:0000313" key="2">
    <source>
        <dbReference type="Proteomes" id="UP000011724"/>
    </source>
</evidence>
<dbReference type="KEGG" id="dpi:BN4_11098"/>
<dbReference type="eggNOG" id="ENOG50318EF">
    <property type="taxonomic scope" value="Bacteria"/>
</dbReference>
<reference evidence="1 2" key="1">
    <citation type="journal article" date="2013" name="PLoS ONE">
        <title>The first genomic and proteomic characterization of a deep-sea sulfate reducer: insights into the piezophilic lifestyle of Desulfovibrio piezophilus.</title>
        <authorList>
            <person name="Pradel N."/>
            <person name="Ji B."/>
            <person name="Gimenez G."/>
            <person name="Talla E."/>
            <person name="Lenoble P."/>
            <person name="Garel M."/>
            <person name="Tamburini C."/>
            <person name="Fourquet P."/>
            <person name="Lebrun R."/>
            <person name="Bertin P."/>
            <person name="Denis Y."/>
            <person name="Pophillat M."/>
            <person name="Barbe V."/>
            <person name="Ollivier B."/>
            <person name="Dolla A."/>
        </authorList>
    </citation>
    <scope>NUCLEOTIDE SEQUENCE [LARGE SCALE GENOMIC DNA]</scope>
    <source>
        <strain evidence="2">DSM 10523 / SB164P1</strain>
    </source>
</reference>
<evidence type="ECO:0000313" key="1">
    <source>
        <dbReference type="EMBL" id="CCH48335.1"/>
    </source>
</evidence>
<dbReference type="EMBL" id="FO203427">
    <property type="protein sequence ID" value="CCH48335.1"/>
    <property type="molecule type" value="Genomic_DNA"/>
</dbReference>
<dbReference type="STRING" id="1322246.BN4_11098"/>
<sequence length="123" mass="14177">MGYTVEINQNDLWLTIVTRGGISGYDDFLEKAETIIDLVRDAGTRRILLDDRDVRIDLDVLDIIRVAERLDEADFPTLGLRIACLVGNQDHTVFRTVETIYSNRSINFRLFRCRESAIEWLTA</sequence>
<gene>
    <name evidence="1" type="ordered locus">BN4_11098</name>
</gene>
<organism evidence="1 2">
    <name type="scientific">Pseudodesulfovibrio piezophilus (strain DSM 21447 / JCM 15486 / C1TLV30)</name>
    <name type="common">Desulfovibrio piezophilus</name>
    <dbReference type="NCBI Taxonomy" id="1322246"/>
    <lineage>
        <taxon>Bacteria</taxon>
        <taxon>Pseudomonadati</taxon>
        <taxon>Thermodesulfobacteriota</taxon>
        <taxon>Desulfovibrionia</taxon>
        <taxon>Desulfovibrionales</taxon>
        <taxon>Desulfovibrionaceae</taxon>
    </lineage>
</organism>
<accession>M1WLR8</accession>
<dbReference type="AlphaFoldDB" id="M1WLR8"/>
<keyword evidence="2" id="KW-1185">Reference proteome</keyword>
<name>M1WLR8_PSEP2</name>
<dbReference type="PATRIC" id="fig|879567.3.peg.1136"/>
<dbReference type="OrthoDB" id="5465025at2"/>
<protein>
    <recommendedName>
        <fullName evidence="3">STAS/SEC14 domain-containing protein</fullName>
    </recommendedName>
</protein>
<dbReference type="Proteomes" id="UP000011724">
    <property type="component" value="Chromosome"/>
</dbReference>
<dbReference type="RefSeq" id="WP_015414385.1">
    <property type="nucleotide sequence ID" value="NC_020409.1"/>
</dbReference>
<reference evidence="2" key="2">
    <citation type="journal article" date="2013" name="Stand. Genomic Sci.">
        <title>Complete genome sequence of Desulfocapsa sulfexigens, a marine deltaproteobacterium specialized in disproportionating inorganic sulfur compounds.</title>
        <authorList>
            <person name="Finster K.W."/>
            <person name="Kjeldsen K.U."/>
            <person name="Kube M."/>
            <person name="Reinhardt R."/>
            <person name="Mussmann M."/>
            <person name="Amann R."/>
            <person name="Schreiber L."/>
        </authorList>
    </citation>
    <scope>NUCLEOTIDE SEQUENCE [LARGE SCALE GENOMIC DNA]</scope>
    <source>
        <strain evidence="2">DSM 10523 / SB164P1</strain>
    </source>
</reference>
<evidence type="ECO:0008006" key="3">
    <source>
        <dbReference type="Google" id="ProtNLM"/>
    </source>
</evidence>
<dbReference type="BioCyc" id="DPIE1322246:BN4_RS05545-MONOMER"/>